<name>A0A523QHJ7_UNCAE</name>
<gene>
    <name evidence="2" type="ORF">E3J95_05590</name>
</gene>
<accession>A0A523QHJ7</accession>
<evidence type="ECO:0000313" key="3">
    <source>
        <dbReference type="Proteomes" id="UP000320781"/>
    </source>
</evidence>
<dbReference type="InterPro" id="IPR041350">
    <property type="entry name" value="CODH_A_N"/>
</dbReference>
<dbReference type="GO" id="GO:0016491">
    <property type="term" value="F:oxidoreductase activity"/>
    <property type="evidence" value="ECO:0007669"/>
    <property type="project" value="InterPro"/>
</dbReference>
<evidence type="ECO:0000259" key="1">
    <source>
        <dbReference type="Pfam" id="PF18537"/>
    </source>
</evidence>
<evidence type="ECO:0000313" key="2">
    <source>
        <dbReference type="EMBL" id="TES84980.1"/>
    </source>
</evidence>
<comment type="caution">
    <text evidence="2">The sequence shown here is derived from an EMBL/GenBank/DDBJ whole genome shotgun (WGS) entry which is preliminary data.</text>
</comment>
<dbReference type="Pfam" id="PF18537">
    <property type="entry name" value="CODH_A_N"/>
    <property type="match status" value="1"/>
</dbReference>
<dbReference type="AlphaFoldDB" id="A0A523QHJ7"/>
<dbReference type="SUPFAM" id="SSF56821">
    <property type="entry name" value="Prismane protein-like"/>
    <property type="match status" value="1"/>
</dbReference>
<feature type="non-terminal residue" evidence="2">
    <location>
        <position position="95"/>
    </location>
</feature>
<dbReference type="InterPro" id="IPR011254">
    <property type="entry name" value="Prismane-like_sf"/>
</dbReference>
<dbReference type="Gene3D" id="1.10.8.190">
    <property type="entry name" value="Carbon monoxide dehydrogenase alpha subunit. Chain M, domain 1"/>
    <property type="match status" value="1"/>
</dbReference>
<dbReference type="EMBL" id="SOKU01000273">
    <property type="protein sequence ID" value="TES84980.1"/>
    <property type="molecule type" value="Genomic_DNA"/>
</dbReference>
<proteinExistence type="predicted"/>
<dbReference type="Proteomes" id="UP000320781">
    <property type="component" value="Unassembled WGS sequence"/>
</dbReference>
<reference evidence="2 3" key="1">
    <citation type="submission" date="2019-03" db="EMBL/GenBank/DDBJ databases">
        <title>Metabolic potential of uncultured bacteria and archaea associated with petroleum seepage in deep-sea sediments.</title>
        <authorList>
            <person name="Dong X."/>
            <person name="Hubert C."/>
        </authorList>
    </citation>
    <scope>NUCLEOTIDE SEQUENCE [LARGE SCALE GENOMIC DNA]</scope>
    <source>
        <strain evidence="2">E44_bin92</strain>
    </source>
</reference>
<organism evidence="2 3">
    <name type="scientific">Aerophobetes bacterium</name>
    <dbReference type="NCBI Taxonomy" id="2030807"/>
    <lineage>
        <taxon>Bacteria</taxon>
        <taxon>Candidatus Aerophobota</taxon>
    </lineage>
</organism>
<feature type="domain" description="Carbon monoxide dehydrogenase subunit alpha ,N-terminal" evidence="1">
    <location>
        <begin position="21"/>
        <end position="95"/>
    </location>
</feature>
<protein>
    <submittedName>
        <fullName evidence="2">CO dehydrogenase/CO-methylating acetyl-CoA synthase complex subunit beta</fullName>
    </submittedName>
</protein>
<sequence>MSKIIASAAIRGAHKYVKEAEKELSKLIQEKGPDYKVAYPNTAYYLPLIYAILGLKVENLEGATQALKEAKGLLPAPPSEKLWLPYLGDALDAGI</sequence>